<dbReference type="InterPro" id="IPR029044">
    <property type="entry name" value="Nucleotide-diphossugar_trans"/>
</dbReference>
<evidence type="ECO:0000259" key="1">
    <source>
        <dbReference type="Pfam" id="PF04572"/>
    </source>
</evidence>
<protein>
    <submittedName>
        <fullName evidence="3">Uncharacterized protein LOC132804312</fullName>
    </submittedName>
</protein>
<dbReference type="GeneID" id="132804312"/>
<name>A0ABM4ACQ1_ZIZJJ</name>
<sequence>MASQMKIFHKWALLLSSLPLVALIFIFYANSIFFNILSQQQIFTGKENKAKENMQYFPTLQEKVDELASLDDGYDSDPTIPPENLTKDERSEWFKQRLPQVEILGSTNLTKQFHGRVLEFLSSGCGIQFYMVWFSPAKFFGTRDFLAIDTLFNSHPQGCLMIISRTMDSTRGYRILKPLLDRGFKVLAVTPDLPFLVKNTPAEAWLEGLKSGKKDPGFIPLPQNLCNLIRLTVLYKYGGVYLDTDIIILRDFSELRNSIGAQSIDPATKQWTILNNAVMVFDMNHPILLDFMKEFSLTFNGNIWGFNGPFLLTRVMKRVGSDYNVTVLQPEAFYPVDWFKIHRHFKKPEIAAERKWIKSSLNELNGNGGNIYALHLWNKRSKKLKVGEGSVMERLILDHCVICENIYA</sequence>
<dbReference type="SUPFAM" id="SSF53448">
    <property type="entry name" value="Nucleotide-diphospho-sugar transferases"/>
    <property type="match status" value="1"/>
</dbReference>
<dbReference type="PANTHER" id="PTHR46781">
    <property type="entry name" value="ALPHA 1,4-GLYCOSYLTRANSFERASE FAMILY PROTEIN"/>
    <property type="match status" value="1"/>
</dbReference>
<organism evidence="2 3">
    <name type="scientific">Ziziphus jujuba</name>
    <name type="common">Chinese jujube</name>
    <name type="synonym">Ziziphus sativa</name>
    <dbReference type="NCBI Taxonomy" id="326968"/>
    <lineage>
        <taxon>Eukaryota</taxon>
        <taxon>Viridiplantae</taxon>
        <taxon>Streptophyta</taxon>
        <taxon>Embryophyta</taxon>
        <taxon>Tracheophyta</taxon>
        <taxon>Spermatophyta</taxon>
        <taxon>Magnoliopsida</taxon>
        <taxon>eudicotyledons</taxon>
        <taxon>Gunneridae</taxon>
        <taxon>Pentapetalae</taxon>
        <taxon>rosids</taxon>
        <taxon>fabids</taxon>
        <taxon>Rosales</taxon>
        <taxon>Rhamnaceae</taxon>
        <taxon>Paliureae</taxon>
        <taxon>Ziziphus</taxon>
    </lineage>
</organism>
<dbReference type="RefSeq" id="XP_060674513.1">
    <property type="nucleotide sequence ID" value="XM_060818530.1"/>
</dbReference>
<dbReference type="Pfam" id="PF04488">
    <property type="entry name" value="Gly_transf_sug"/>
    <property type="match status" value="1"/>
</dbReference>
<evidence type="ECO:0000313" key="2">
    <source>
        <dbReference type="Proteomes" id="UP001652623"/>
    </source>
</evidence>
<keyword evidence="2" id="KW-1185">Reference proteome</keyword>
<reference evidence="3" key="1">
    <citation type="submission" date="2025-08" db="UniProtKB">
        <authorList>
            <consortium name="RefSeq"/>
        </authorList>
    </citation>
    <scope>IDENTIFICATION</scope>
    <source>
        <tissue evidence="3">Seedling</tissue>
    </source>
</reference>
<evidence type="ECO:0000313" key="3">
    <source>
        <dbReference type="RefSeq" id="XP_060674513.1"/>
    </source>
</evidence>
<feature type="domain" description="Alpha 1,4-glycosyltransferase" evidence="1">
    <location>
        <begin position="281"/>
        <end position="404"/>
    </location>
</feature>
<accession>A0ABM4ACQ1</accession>
<dbReference type="InterPro" id="IPR007652">
    <property type="entry name" value="A1-4-GlycosylTfrase_dom"/>
</dbReference>
<dbReference type="PANTHER" id="PTHR46781:SF7">
    <property type="entry name" value="ALPHA 1,4-GLYCOSYLTRANSFERASE FAMILY PROTEIN"/>
    <property type="match status" value="1"/>
</dbReference>
<dbReference type="Pfam" id="PF04572">
    <property type="entry name" value="Gb3_synth"/>
    <property type="match status" value="1"/>
</dbReference>
<dbReference type="InterPro" id="IPR007577">
    <property type="entry name" value="GlycoTrfase_DXD_sugar-bd_CS"/>
</dbReference>
<dbReference type="InterPro" id="IPR044789">
    <property type="entry name" value="Put_A1-4-GlycosylTfrase_plant"/>
</dbReference>
<proteinExistence type="predicted"/>
<gene>
    <name evidence="3" type="primary">LOC132804312</name>
</gene>
<dbReference type="Gene3D" id="3.90.550.20">
    <property type="match status" value="1"/>
</dbReference>
<dbReference type="Proteomes" id="UP001652623">
    <property type="component" value="Chromosome 6"/>
</dbReference>